<proteinExistence type="predicted"/>
<dbReference type="SUPFAM" id="SSF54637">
    <property type="entry name" value="Thioesterase/thiol ester dehydrase-isomerase"/>
    <property type="match status" value="2"/>
</dbReference>
<organism evidence="3 4">
    <name type="scientific">Mixia osmundae (strain CBS 9802 / IAM 14324 / JCM 22182 / KY 12970)</name>
    <dbReference type="NCBI Taxonomy" id="764103"/>
    <lineage>
        <taxon>Eukaryota</taxon>
        <taxon>Fungi</taxon>
        <taxon>Dikarya</taxon>
        <taxon>Basidiomycota</taxon>
        <taxon>Pucciniomycotina</taxon>
        <taxon>Mixiomycetes</taxon>
        <taxon>Mixiales</taxon>
        <taxon>Mixiaceae</taxon>
        <taxon>Mixia</taxon>
    </lineage>
</organism>
<dbReference type="OMA" id="FKHTDQE"/>
<dbReference type="GO" id="GO:0006635">
    <property type="term" value="P:fatty acid beta-oxidation"/>
    <property type="evidence" value="ECO:0007669"/>
    <property type="project" value="TreeGrafter"/>
</dbReference>
<evidence type="ECO:0000259" key="2">
    <source>
        <dbReference type="Pfam" id="PF22622"/>
    </source>
</evidence>
<dbReference type="PANTHER" id="PTHR13078:SF57">
    <property type="entry name" value="DEHYDRATASE, PUTATIVE (AFU_ORTHOLOGUE AFUA_5G00640)-RELATED"/>
    <property type="match status" value="1"/>
</dbReference>
<feature type="domain" description="MaoC-like" evidence="1">
    <location>
        <begin position="178"/>
        <end position="284"/>
    </location>
</feature>
<dbReference type="InterPro" id="IPR029069">
    <property type="entry name" value="HotDog_dom_sf"/>
</dbReference>
<dbReference type="HOGENOM" id="CLU_040078_3_0_1"/>
<dbReference type="STRING" id="764103.G7E392"/>
<dbReference type="eggNOG" id="KOG1206">
    <property type="taxonomic scope" value="Eukaryota"/>
</dbReference>
<feature type="domain" description="Peroxisomal multifunctional enzyme type 2-like N-terminal" evidence="2">
    <location>
        <begin position="19"/>
        <end position="150"/>
    </location>
</feature>
<dbReference type="EMBL" id="BABT02000117">
    <property type="protein sequence ID" value="GAA97273.1"/>
    <property type="molecule type" value="Genomic_DNA"/>
</dbReference>
<evidence type="ECO:0000313" key="3">
    <source>
        <dbReference type="EMBL" id="GAA97273.1"/>
    </source>
</evidence>
<dbReference type="CDD" id="cd03448">
    <property type="entry name" value="HDE_HSD"/>
    <property type="match status" value="1"/>
</dbReference>
<dbReference type="GO" id="GO:0005777">
    <property type="term" value="C:peroxisome"/>
    <property type="evidence" value="ECO:0007669"/>
    <property type="project" value="TreeGrafter"/>
</dbReference>
<dbReference type="PANTHER" id="PTHR13078">
    <property type="entry name" value="PEROXISOMAL MULTIFUNCTIONAL ENZYME TYPE 2-RELATED"/>
    <property type="match status" value="1"/>
</dbReference>
<dbReference type="Proteomes" id="UP000009131">
    <property type="component" value="Unassembled WGS sequence"/>
</dbReference>
<evidence type="ECO:0000313" key="4">
    <source>
        <dbReference type="Proteomes" id="UP000009131"/>
    </source>
</evidence>
<dbReference type="AlphaFoldDB" id="G7E392"/>
<dbReference type="Pfam" id="PF22622">
    <property type="entry name" value="MFE-2_hydrat-2_N"/>
    <property type="match status" value="1"/>
</dbReference>
<accession>G7E392</accession>
<reference evidence="3 4" key="2">
    <citation type="journal article" date="2012" name="Open Biol.">
        <title>Characteristics of nucleosomes and linker DNA regions on the genome of the basidiomycete Mixia osmundae revealed by mono- and dinucleosome mapping.</title>
        <authorList>
            <person name="Nishida H."/>
            <person name="Kondo S."/>
            <person name="Matsumoto T."/>
            <person name="Suzuki Y."/>
            <person name="Yoshikawa H."/>
            <person name="Taylor T.D."/>
            <person name="Sugiyama J."/>
        </authorList>
    </citation>
    <scope>NUCLEOTIDE SEQUENCE [LARGE SCALE GENOMIC DNA]</scope>
    <source>
        <strain evidence="4">CBS 9802 / IAM 14324 / JCM 22182 / KY 12970</strain>
    </source>
</reference>
<dbReference type="InterPro" id="IPR054357">
    <property type="entry name" value="MFE-2_N"/>
</dbReference>
<protein>
    <submittedName>
        <fullName evidence="3">Uncharacterized protein</fullName>
    </submittedName>
</protein>
<gene>
    <name evidence="3" type="primary">Mo03950</name>
    <name evidence="3" type="ORF">E5Q_03950</name>
</gene>
<dbReference type="GO" id="GO:0004300">
    <property type="term" value="F:enoyl-CoA hydratase activity"/>
    <property type="evidence" value="ECO:0007669"/>
    <property type="project" value="TreeGrafter"/>
</dbReference>
<dbReference type="RefSeq" id="XP_014571051.1">
    <property type="nucleotide sequence ID" value="XM_014715565.1"/>
</dbReference>
<keyword evidence="4" id="KW-1185">Reference proteome</keyword>
<reference evidence="3 4" key="1">
    <citation type="journal article" date="2011" name="J. Gen. Appl. Microbiol.">
        <title>Draft genome sequencing of the enigmatic basidiomycete Mixia osmundae.</title>
        <authorList>
            <person name="Nishida H."/>
            <person name="Nagatsuka Y."/>
            <person name="Sugiyama J."/>
        </authorList>
    </citation>
    <scope>NUCLEOTIDE SEQUENCE [LARGE SCALE GENOMIC DNA]</scope>
    <source>
        <strain evidence="4">CBS 9802 / IAM 14324 / JCM 22182 / KY 12970</strain>
    </source>
</reference>
<dbReference type="OrthoDB" id="60204at2759"/>
<dbReference type="Pfam" id="PF01575">
    <property type="entry name" value="MaoC_dehydratas"/>
    <property type="match status" value="1"/>
</dbReference>
<dbReference type="InterPro" id="IPR002539">
    <property type="entry name" value="MaoC-like_dom"/>
</dbReference>
<comment type="caution">
    <text evidence="3">The sequence shown here is derived from an EMBL/GenBank/DDBJ whole genome shotgun (WGS) entry which is preliminary data.</text>
</comment>
<evidence type="ECO:0000259" key="1">
    <source>
        <dbReference type="Pfam" id="PF01575"/>
    </source>
</evidence>
<dbReference type="Gene3D" id="3.10.129.10">
    <property type="entry name" value="Hotdog Thioesterase"/>
    <property type="match status" value="1"/>
</dbReference>
<dbReference type="GO" id="GO:0044594">
    <property type="term" value="F:17-beta-hydroxysteroid dehydrogenase (NAD+) activity"/>
    <property type="evidence" value="ECO:0007669"/>
    <property type="project" value="TreeGrafter"/>
</dbReference>
<sequence>MSDGDKAVGFENLPLPVSWHQRDLVLYAASIGHKADELDKVYELAKGWQPFPTYPLVLSLKGATSSISNFAKIKDFGKPVDGLPALDPNKVVHAEQTIEVLKAIPLEATGWKLNRRTVGLHEKGGKGLLLQNEATLVDESGQVYTRMISTSYHFGKFDALKGYSKSIVPEGTLKPAGKPPTRDPDFVQSDPTSAEQAILYRLSGDYNPLHIDPQIGQRLGFGGVILHGLCSYGFAARALVNRVAKGDSTRFKKMAARFTSPVKPGDTLETLIWTEKAQDGSGDISVGFVQRIKENGKLSLGGGVALFSGAGQKL</sequence>
<dbReference type="InParanoid" id="G7E392"/>
<name>G7E392_MIXOS</name>
<dbReference type="GO" id="GO:0003857">
    <property type="term" value="F:(3S)-3-hydroxyacyl-CoA dehydrogenase (NAD+) activity"/>
    <property type="evidence" value="ECO:0007669"/>
    <property type="project" value="TreeGrafter"/>
</dbReference>